<dbReference type="Pfam" id="PF00353">
    <property type="entry name" value="HemolysinCabind"/>
    <property type="match status" value="6"/>
</dbReference>
<dbReference type="EMBL" id="JACHFM010000001">
    <property type="protein sequence ID" value="MBB5220235.1"/>
    <property type="molecule type" value="Genomic_DNA"/>
</dbReference>
<keyword evidence="4" id="KW-1185">Reference proteome</keyword>
<sequence>MATIFGTNGADALRGTRGADEIHGLWGDDTIEGVEGRDFLYGGMGNDTLDGGAGQDFMDGEGGYDMVLYSSNTTPVWADLRTGVVTFPGQSWPAETLLNIEAIDGGTGSDRFIGSGAGNHFWGSTGNDTLIGNYGADTLLGGGGADSLEGGNGLDSLEGGFGDDTMRGDLHNDLFRIRAIGRQGDDGELALVDFGRDLIDGGAGTDTLVIDGPAVTEWELSALVGSPPVRANLGAGTLRLGDSSNRSTLISIENIETGTGDDSINGSSGDNLIQPGGGENVVYAGAGNDTIVGGSETYAGSSSDRPVEILNGGGGNDAIYGMGSTVIVEFQGEHTTFPGMDFLSGGAGNDTLYGGAAFQTMTGGSGRDVFVLSLDPARDYDSIYPNHGLEGFYPTTTITDFERGRDLIRFAEPGIEFVGAVEAPDLGTGELGYHRSGADTILEVRMYELYDSADSILTITLSDYTGPVSASDFDLG</sequence>
<comment type="subcellular location">
    <subcellularLocation>
        <location evidence="1">Secreted</location>
    </subcellularLocation>
</comment>
<evidence type="ECO:0000313" key="4">
    <source>
        <dbReference type="Proteomes" id="UP000549457"/>
    </source>
</evidence>
<dbReference type="PROSITE" id="PS00330">
    <property type="entry name" value="HEMOLYSIN_CALCIUM"/>
    <property type="match status" value="5"/>
</dbReference>
<dbReference type="PRINTS" id="PR00313">
    <property type="entry name" value="CABNDNGRPT"/>
</dbReference>
<comment type="caution">
    <text evidence="3">The sequence shown here is derived from an EMBL/GenBank/DDBJ whole genome shotgun (WGS) entry which is preliminary data.</text>
</comment>
<proteinExistence type="predicted"/>
<evidence type="ECO:0000256" key="2">
    <source>
        <dbReference type="ARBA" id="ARBA00022525"/>
    </source>
</evidence>
<name>A0A840SHS8_9RHOB</name>
<evidence type="ECO:0000313" key="3">
    <source>
        <dbReference type="EMBL" id="MBB5220235.1"/>
    </source>
</evidence>
<protein>
    <submittedName>
        <fullName evidence="3">Ca2+-binding RTX toxin-like protein</fullName>
    </submittedName>
</protein>
<reference evidence="3 4" key="1">
    <citation type="submission" date="2020-08" db="EMBL/GenBank/DDBJ databases">
        <title>Genomic Encyclopedia of Type Strains, Phase IV (KMG-IV): sequencing the most valuable type-strain genomes for metagenomic binning, comparative biology and taxonomic classification.</title>
        <authorList>
            <person name="Goeker M."/>
        </authorList>
    </citation>
    <scope>NUCLEOTIDE SEQUENCE [LARGE SCALE GENOMIC DNA]</scope>
    <source>
        <strain evidence="3 4">DSM 101730</strain>
    </source>
</reference>
<dbReference type="GO" id="GO:0005509">
    <property type="term" value="F:calcium ion binding"/>
    <property type="evidence" value="ECO:0007669"/>
    <property type="project" value="InterPro"/>
</dbReference>
<accession>A0A840SHS8</accession>
<dbReference type="GO" id="GO:0005576">
    <property type="term" value="C:extracellular region"/>
    <property type="evidence" value="ECO:0007669"/>
    <property type="project" value="UniProtKB-SubCell"/>
</dbReference>
<dbReference type="PANTHER" id="PTHR38340:SF1">
    <property type="entry name" value="S-LAYER PROTEIN"/>
    <property type="match status" value="1"/>
</dbReference>
<gene>
    <name evidence="3" type="ORF">HNP73_000156</name>
</gene>
<dbReference type="InterPro" id="IPR001343">
    <property type="entry name" value="Hemolysn_Ca-bd"/>
</dbReference>
<dbReference type="Proteomes" id="UP000549457">
    <property type="component" value="Unassembled WGS sequence"/>
</dbReference>
<keyword evidence="2" id="KW-0964">Secreted</keyword>
<dbReference type="InterPro" id="IPR011049">
    <property type="entry name" value="Serralysin-like_metalloprot_C"/>
</dbReference>
<organism evidence="3 4">
    <name type="scientific">Amaricoccus macauensis</name>
    <dbReference type="NCBI Taxonomy" id="57001"/>
    <lineage>
        <taxon>Bacteria</taxon>
        <taxon>Pseudomonadati</taxon>
        <taxon>Pseudomonadota</taxon>
        <taxon>Alphaproteobacteria</taxon>
        <taxon>Rhodobacterales</taxon>
        <taxon>Paracoccaceae</taxon>
        <taxon>Amaricoccus</taxon>
    </lineage>
</organism>
<dbReference type="InterPro" id="IPR018511">
    <property type="entry name" value="Hemolysin-typ_Ca-bd_CS"/>
</dbReference>
<dbReference type="SUPFAM" id="SSF51120">
    <property type="entry name" value="beta-Roll"/>
    <property type="match status" value="3"/>
</dbReference>
<dbReference type="Gene3D" id="2.150.10.10">
    <property type="entry name" value="Serralysin-like metalloprotease, C-terminal"/>
    <property type="match status" value="4"/>
</dbReference>
<dbReference type="InterPro" id="IPR050557">
    <property type="entry name" value="RTX_toxin/Mannuronan_C5-epim"/>
</dbReference>
<dbReference type="PANTHER" id="PTHR38340">
    <property type="entry name" value="S-LAYER PROTEIN"/>
    <property type="match status" value="1"/>
</dbReference>
<evidence type="ECO:0000256" key="1">
    <source>
        <dbReference type="ARBA" id="ARBA00004613"/>
    </source>
</evidence>
<dbReference type="RefSeq" id="WP_184146132.1">
    <property type="nucleotide sequence ID" value="NZ_JACHFM010000001.1"/>
</dbReference>
<dbReference type="AlphaFoldDB" id="A0A840SHS8"/>